<name>A0A6N1NLT2_9VIRU</name>
<evidence type="ECO:0000313" key="1">
    <source>
        <dbReference type="EMBL" id="QKU35479.1"/>
    </source>
</evidence>
<accession>A0A6N1NLT2</accession>
<dbReference type="RefSeq" id="YP_010782143.1">
    <property type="nucleotide sequence ID" value="NC_075039.1"/>
</dbReference>
<reference evidence="1" key="1">
    <citation type="submission" date="2017-01" db="EMBL/GenBank/DDBJ databases">
        <authorList>
            <person name="Assis F.L."/>
            <person name="Abrahao J.S."/>
            <person name="Silva L."/>
            <person name="Khalil J.B."/>
            <person name="Rodrigues R."/>
            <person name="Silva L.S."/>
            <person name="Arantes T."/>
            <person name="Boratto P."/>
            <person name="Andrade M."/>
            <person name="Kroon E.G."/>
            <person name="Ribeiro B."/>
            <person name="Bergier I."/>
            <person name="Seligmann H."/>
            <person name="Ghigo E."/>
            <person name="Colson P."/>
            <person name="Levasseur A."/>
            <person name="Raoult D."/>
            <person name="Scola B.L."/>
        </authorList>
    </citation>
    <scope>NUCLEOTIDE SEQUENCE</scope>
    <source>
        <strain evidence="1">Soda lake</strain>
    </source>
</reference>
<sequence>MSTNTYKNPLTMSSAEIISFLNSGQYISSSLKKQLQEQLDNDRKSNRFSALDEFFAVVGSGAKDNINKKNTKKETKVEQFPSLKSVSSNDTISSTKNQPSINYGVIINPDSSDAVSKQKNVKPLFVDDKMILCYDDIQNMYNDYAIYRIRLQFLSLNRKIDTLNLLEKIDSDKGKKFKSRFYFDRLVSQEKPLRKCIEICIALNYLQTLFKDIGFGAVLNNCKTLTNLGKTNFNHKDIDKLCDEAIILLRDCNDMPLIFDGDYSKYRNDIKKYLDYSINTLDKITSFNNKTIQKVFKETDEIYCNIGNLIDQIIKDNDPHIDCDYCVNIGSSESNPISLEGISTWTFISCDDEINTSVCEKLLDKDTLSYITEDQLESYFNKRKKYDDADFIRIYTKNHKQYCISIFYYLQETIPKPKVTVKIENLPEGSSIFTSMLRNYDLEDEIDIPILIPQAMNPKLWLKRRIKNELYKLSKEEYEKLDPSWKKAYTYNDACKNGFVVDYVFNELLNQDNNVFIRPEMLNSFRSLALSTSNIS</sequence>
<reference evidence="1" key="2">
    <citation type="journal article" date="2018" name="Nat. Commun.">
        <title>Tailed giant Tupanvirus possesses the most complete translational apparatus of the known virosphere.</title>
        <authorList>
            <person name="Abrahao J."/>
            <person name="Silva L."/>
            <person name="Silva L.S."/>
            <person name="Khalil J.Y.B."/>
            <person name="Rodrigues R."/>
            <person name="Arantes T."/>
            <person name="Assis F."/>
            <person name="Boratto P."/>
            <person name="Andrade M."/>
            <person name="Kroon E.G."/>
            <person name="Ribeiro B."/>
            <person name="Bergier I."/>
            <person name="Seligmann H."/>
            <person name="Ghigo E."/>
            <person name="Colson P."/>
            <person name="Levasseur A."/>
            <person name="Kroemer G."/>
            <person name="Raoult D."/>
            <person name="La Scola B."/>
        </authorList>
    </citation>
    <scope>NUCLEOTIDE SEQUENCE [LARGE SCALE GENOMIC DNA]</scope>
    <source>
        <strain evidence="1">Soda lake</strain>
    </source>
</reference>
<dbReference type="KEGG" id="vg:80518907"/>
<dbReference type="EMBL" id="KY523104">
    <property type="protein sequence ID" value="QKU35479.1"/>
    <property type="molecule type" value="Genomic_DNA"/>
</dbReference>
<protein>
    <submittedName>
        <fullName evidence="1">Uncharacterized protein</fullName>
    </submittedName>
</protein>
<dbReference type="GeneID" id="80518907"/>
<proteinExistence type="predicted"/>
<organism evidence="1">
    <name type="scientific">Tupanvirus soda lake</name>
    <dbReference type="NCBI Taxonomy" id="2126985"/>
    <lineage>
        <taxon>Viruses</taxon>
        <taxon>Varidnaviria</taxon>
        <taxon>Bamfordvirae</taxon>
        <taxon>Nucleocytoviricota</taxon>
        <taxon>Megaviricetes</taxon>
        <taxon>Imitervirales</taxon>
        <taxon>Mimiviridae</taxon>
        <taxon>Megamimivirinae</taxon>
        <taxon>Tupanvirus</taxon>
        <taxon>Tupanvirus salinum</taxon>
    </lineage>
</organism>